<evidence type="ECO:0000313" key="3">
    <source>
        <dbReference type="Proteomes" id="UP000255024"/>
    </source>
</evidence>
<dbReference type="PANTHER" id="PTHR11102">
    <property type="entry name" value="SEL-1-LIKE PROTEIN"/>
    <property type="match status" value="1"/>
</dbReference>
<name>A0A378RL87_MYROD</name>
<gene>
    <name evidence="2" type="primary">hcpC_2</name>
    <name evidence="2" type="ORF">NCTC11179_01301</name>
</gene>
<protein>
    <submittedName>
        <fullName evidence="2">Beta-lactamase hcpC</fullName>
        <ecNumber evidence="2">3.5.2.6</ecNumber>
    </submittedName>
</protein>
<accession>A0A378RL87</accession>
<dbReference type="InterPro" id="IPR011990">
    <property type="entry name" value="TPR-like_helical_dom_sf"/>
</dbReference>
<keyword evidence="3" id="KW-1185">Reference proteome</keyword>
<dbReference type="InterPro" id="IPR050767">
    <property type="entry name" value="Sel1_AlgK"/>
</dbReference>
<proteinExistence type="predicted"/>
<organism evidence="2 3">
    <name type="scientific">Myroides odoratus</name>
    <name type="common">Flavobacterium odoratum</name>
    <dbReference type="NCBI Taxonomy" id="256"/>
    <lineage>
        <taxon>Bacteria</taxon>
        <taxon>Pseudomonadati</taxon>
        <taxon>Bacteroidota</taxon>
        <taxon>Flavobacteriia</taxon>
        <taxon>Flavobacteriales</taxon>
        <taxon>Flavobacteriaceae</taxon>
        <taxon>Myroides</taxon>
    </lineage>
</organism>
<dbReference type="Proteomes" id="UP000255024">
    <property type="component" value="Unassembled WGS sequence"/>
</dbReference>
<dbReference type="SMART" id="SM00671">
    <property type="entry name" value="SEL1"/>
    <property type="match status" value="3"/>
</dbReference>
<dbReference type="RefSeq" id="WP_115090636.1">
    <property type="nucleotide sequence ID" value="NZ_CP068107.1"/>
</dbReference>
<dbReference type="Gene3D" id="1.25.40.10">
    <property type="entry name" value="Tetratricopeptide repeat domain"/>
    <property type="match status" value="2"/>
</dbReference>
<feature type="signal peptide" evidence="1">
    <location>
        <begin position="1"/>
        <end position="19"/>
    </location>
</feature>
<dbReference type="Pfam" id="PF08238">
    <property type="entry name" value="Sel1"/>
    <property type="match status" value="4"/>
</dbReference>
<sequence>MNKIIPLIFLLSISSLSFAQSAEERNQQLKDLIQQVESKNALPMIEKSAELGNPKAQYDFGFILYEGIGTQKNEQEAIEWFKKSSDNGFNNGHYALMMIYGNGQGVEQNLDKAFEYALKCANNDDPTCMWNVVACYVTGNGVEADISKFKTWMIRLAKLPNPEDITQSGYITSARLELANFYSKGEYFEKDKYQSYLWYLIYNENKADFSSFEQDKIIQDIKAVAENLTKMQIKNAPQEAEQLLGRKLNNIGELYELSL</sequence>
<dbReference type="SUPFAM" id="SSF81901">
    <property type="entry name" value="HCP-like"/>
    <property type="match status" value="1"/>
</dbReference>
<dbReference type="InterPro" id="IPR006597">
    <property type="entry name" value="Sel1-like"/>
</dbReference>
<dbReference type="AlphaFoldDB" id="A0A378RL87"/>
<evidence type="ECO:0000256" key="1">
    <source>
        <dbReference type="SAM" id="SignalP"/>
    </source>
</evidence>
<keyword evidence="1" id="KW-0732">Signal</keyword>
<dbReference type="PANTHER" id="PTHR11102:SF160">
    <property type="entry name" value="ERAD-ASSOCIATED E3 UBIQUITIN-PROTEIN LIGASE COMPONENT HRD3"/>
    <property type="match status" value="1"/>
</dbReference>
<dbReference type="EMBL" id="UGQL01000001">
    <property type="protein sequence ID" value="STZ27765.1"/>
    <property type="molecule type" value="Genomic_DNA"/>
</dbReference>
<dbReference type="EC" id="3.5.2.6" evidence="2"/>
<keyword evidence="2" id="KW-0378">Hydrolase</keyword>
<reference evidence="2 3" key="1">
    <citation type="submission" date="2018-06" db="EMBL/GenBank/DDBJ databases">
        <authorList>
            <consortium name="Pathogen Informatics"/>
            <person name="Doyle S."/>
        </authorList>
    </citation>
    <scope>NUCLEOTIDE SEQUENCE [LARGE SCALE GENOMIC DNA]</scope>
    <source>
        <strain evidence="2 3">NCTC11179</strain>
    </source>
</reference>
<feature type="chain" id="PRO_5016896064" evidence="1">
    <location>
        <begin position="20"/>
        <end position="259"/>
    </location>
</feature>
<dbReference type="GO" id="GO:0008800">
    <property type="term" value="F:beta-lactamase activity"/>
    <property type="evidence" value="ECO:0007669"/>
    <property type="project" value="UniProtKB-EC"/>
</dbReference>
<evidence type="ECO:0000313" key="2">
    <source>
        <dbReference type="EMBL" id="STZ27765.1"/>
    </source>
</evidence>